<dbReference type="InterPro" id="IPR016047">
    <property type="entry name" value="M23ase_b-sheet_dom"/>
</dbReference>
<evidence type="ECO:0000313" key="3">
    <source>
        <dbReference type="Proteomes" id="UP000244906"/>
    </source>
</evidence>
<dbReference type="InterPro" id="IPR011055">
    <property type="entry name" value="Dup_hybrid_motif"/>
</dbReference>
<keyword evidence="3" id="KW-1185">Reference proteome</keyword>
<dbReference type="Proteomes" id="UP000244906">
    <property type="component" value="Unassembled WGS sequence"/>
</dbReference>
<name>A0A2V1GVT2_9GAMM</name>
<dbReference type="AlphaFoldDB" id="A0A2V1GVT2"/>
<accession>A0A2V1GVT2</accession>
<dbReference type="PANTHER" id="PTHR21666">
    <property type="entry name" value="PEPTIDASE-RELATED"/>
    <property type="match status" value="1"/>
</dbReference>
<proteinExistence type="predicted"/>
<evidence type="ECO:0000259" key="1">
    <source>
        <dbReference type="Pfam" id="PF01551"/>
    </source>
</evidence>
<feature type="domain" description="M23ase beta-sheet core" evidence="1">
    <location>
        <begin position="50"/>
        <end position="138"/>
    </location>
</feature>
<sequence>MKYWLPGILLLIVLTGLIPAEEMNIPVKGATKADWNHKTFWYGPWGSSGVHKGIDIFGLRDQPVVAATAGLVVSVRNLSKGGKVVYVLGPKWRIHYYAHLNSQMVFVGQWLSPGEVIGSLGDSGNAAGKPPHLHYSIMSLLPMPWRITFETQGWKKMFYLSPHKKLINLKK</sequence>
<evidence type="ECO:0000313" key="2">
    <source>
        <dbReference type="EMBL" id="PVZ69801.1"/>
    </source>
</evidence>
<dbReference type="PANTHER" id="PTHR21666:SF268">
    <property type="entry name" value="PEPTIDASE M23 DOMAIN-CONTAINING PROTEIN"/>
    <property type="match status" value="1"/>
</dbReference>
<dbReference type="GO" id="GO:0004222">
    <property type="term" value="F:metalloendopeptidase activity"/>
    <property type="evidence" value="ECO:0007669"/>
    <property type="project" value="TreeGrafter"/>
</dbReference>
<dbReference type="CDD" id="cd12797">
    <property type="entry name" value="M23_peptidase"/>
    <property type="match status" value="1"/>
</dbReference>
<organism evidence="2 3">
    <name type="scientific">Pelagibaculum spongiae</name>
    <dbReference type="NCBI Taxonomy" id="2080658"/>
    <lineage>
        <taxon>Bacteria</taxon>
        <taxon>Pseudomonadati</taxon>
        <taxon>Pseudomonadota</taxon>
        <taxon>Gammaproteobacteria</taxon>
        <taxon>Oceanospirillales</taxon>
        <taxon>Pelagibaculum</taxon>
    </lineage>
</organism>
<comment type="caution">
    <text evidence="2">The sequence shown here is derived from an EMBL/GenBank/DDBJ whole genome shotgun (WGS) entry which is preliminary data.</text>
</comment>
<dbReference type="EMBL" id="QDDL01000003">
    <property type="protein sequence ID" value="PVZ69801.1"/>
    <property type="molecule type" value="Genomic_DNA"/>
</dbReference>
<protein>
    <recommendedName>
        <fullName evidence="1">M23ase beta-sheet core domain-containing protein</fullName>
    </recommendedName>
</protein>
<dbReference type="InterPro" id="IPR050570">
    <property type="entry name" value="Cell_wall_metabolism_enzyme"/>
</dbReference>
<dbReference type="SUPFAM" id="SSF51261">
    <property type="entry name" value="Duplicated hybrid motif"/>
    <property type="match status" value="1"/>
</dbReference>
<reference evidence="2 3" key="1">
    <citation type="submission" date="2018-04" db="EMBL/GenBank/DDBJ databases">
        <title>Thalassorhabdus spongiae gen. nov., sp. nov., isolated from a marine sponge in South-West Iceland.</title>
        <authorList>
            <person name="Knobloch S."/>
            <person name="Daussin A."/>
            <person name="Johannsson R."/>
            <person name="Marteinsson V.T."/>
        </authorList>
    </citation>
    <scope>NUCLEOTIDE SEQUENCE [LARGE SCALE GENOMIC DNA]</scope>
    <source>
        <strain evidence="2 3">Hp12</strain>
    </source>
</reference>
<dbReference type="OrthoDB" id="9800107at2"/>
<dbReference type="Pfam" id="PF01551">
    <property type="entry name" value="Peptidase_M23"/>
    <property type="match status" value="1"/>
</dbReference>
<gene>
    <name evidence="2" type="ORF">DC094_09895</name>
</gene>
<dbReference type="Gene3D" id="2.70.70.10">
    <property type="entry name" value="Glucose Permease (Domain IIA)"/>
    <property type="match status" value="1"/>
</dbReference>